<keyword evidence="4" id="KW-1185">Reference proteome</keyword>
<dbReference type="PANTHER" id="PTHR43798:SF33">
    <property type="entry name" value="HYDROLASE, PUTATIVE (AFU_ORTHOLOGUE AFUA_2G14860)-RELATED"/>
    <property type="match status" value="1"/>
</dbReference>
<dbReference type="InterPro" id="IPR000073">
    <property type="entry name" value="AB_hydrolase_1"/>
</dbReference>
<dbReference type="SUPFAM" id="SSF53474">
    <property type="entry name" value="alpha/beta-Hydrolases"/>
    <property type="match status" value="1"/>
</dbReference>
<evidence type="ECO:0000313" key="3">
    <source>
        <dbReference type="EMBL" id="CDJ39752.1"/>
    </source>
</evidence>
<dbReference type="AlphaFoldDB" id="U6KNQ5"/>
<reference evidence="3" key="2">
    <citation type="submission" date="2013-10" db="EMBL/GenBank/DDBJ databases">
        <authorList>
            <person name="Aslett M."/>
        </authorList>
    </citation>
    <scope>NUCLEOTIDE SEQUENCE [LARGE SCALE GENOMIC DNA]</scope>
    <source>
        <strain evidence="3">Houghton</strain>
    </source>
</reference>
<dbReference type="GeneID" id="25254050"/>
<proteinExistence type="predicted"/>
<dbReference type="Pfam" id="PF12697">
    <property type="entry name" value="Abhydrolase_6"/>
    <property type="match status" value="1"/>
</dbReference>
<feature type="domain" description="AB hydrolase-1" evidence="2">
    <location>
        <begin position="90"/>
        <end position="445"/>
    </location>
</feature>
<dbReference type="VEuPathDB" id="ToxoDB:ETH_00024700"/>
<gene>
    <name evidence="3" type="ORF">ETH_00024700</name>
</gene>
<dbReference type="GO" id="GO:0016020">
    <property type="term" value="C:membrane"/>
    <property type="evidence" value="ECO:0007669"/>
    <property type="project" value="TreeGrafter"/>
</dbReference>
<dbReference type="InterPro" id="IPR029058">
    <property type="entry name" value="AB_hydrolase_fold"/>
</dbReference>
<feature type="region of interest" description="Disordered" evidence="1">
    <location>
        <begin position="177"/>
        <end position="202"/>
    </location>
</feature>
<accession>U6KNQ5</accession>
<evidence type="ECO:0000259" key="2">
    <source>
        <dbReference type="Pfam" id="PF12697"/>
    </source>
</evidence>
<dbReference type="RefSeq" id="XP_013230505.1">
    <property type="nucleotide sequence ID" value="XM_013375051.1"/>
</dbReference>
<protein>
    <recommendedName>
        <fullName evidence="2">AB hydrolase-1 domain-containing protein</fullName>
    </recommendedName>
</protein>
<evidence type="ECO:0000256" key="1">
    <source>
        <dbReference type="SAM" id="MobiDB-lite"/>
    </source>
</evidence>
<name>U6KNQ5_EIMTE</name>
<reference evidence="3" key="1">
    <citation type="submission" date="2013-10" db="EMBL/GenBank/DDBJ databases">
        <title>Genomic analysis of the causative agents of coccidiosis in chickens.</title>
        <authorList>
            <person name="Reid A.J."/>
            <person name="Blake D."/>
            <person name="Billington K."/>
            <person name="Browne H."/>
            <person name="Dunn M."/>
            <person name="Hung S."/>
            <person name="Kawahara F."/>
            <person name="Miranda-Saavedra D."/>
            <person name="Mourier T."/>
            <person name="Nagra H."/>
            <person name="Otto T.D."/>
            <person name="Rawlings N."/>
            <person name="Sanchez A."/>
            <person name="Sanders M."/>
            <person name="Subramaniam C."/>
            <person name="Tay Y."/>
            <person name="Dear P."/>
            <person name="Doerig C."/>
            <person name="Gruber A."/>
            <person name="Parkinson J."/>
            <person name="Shirley M."/>
            <person name="Wan K.L."/>
            <person name="Berriman M."/>
            <person name="Tomley F."/>
            <person name="Pain A."/>
        </authorList>
    </citation>
    <scope>NUCLEOTIDE SEQUENCE [LARGE SCALE GENOMIC DNA]</scope>
    <source>
        <strain evidence="3">Houghton</strain>
    </source>
</reference>
<dbReference type="VEuPathDB" id="ToxoDB:ETH2_0913200"/>
<dbReference type="PANTHER" id="PTHR43798">
    <property type="entry name" value="MONOACYLGLYCEROL LIPASE"/>
    <property type="match status" value="1"/>
</dbReference>
<dbReference type="Gene3D" id="3.40.50.1820">
    <property type="entry name" value="alpha/beta hydrolase"/>
    <property type="match status" value="1"/>
</dbReference>
<organism evidence="3 4">
    <name type="scientific">Eimeria tenella</name>
    <name type="common">Coccidian parasite</name>
    <dbReference type="NCBI Taxonomy" id="5802"/>
    <lineage>
        <taxon>Eukaryota</taxon>
        <taxon>Sar</taxon>
        <taxon>Alveolata</taxon>
        <taxon>Apicomplexa</taxon>
        <taxon>Conoidasida</taxon>
        <taxon>Coccidia</taxon>
        <taxon>Eucoccidiorida</taxon>
        <taxon>Eimeriorina</taxon>
        <taxon>Eimeriidae</taxon>
        <taxon>Eimeria</taxon>
    </lineage>
</organism>
<dbReference type="InterPro" id="IPR050266">
    <property type="entry name" value="AB_hydrolase_sf"/>
</dbReference>
<dbReference type="OMA" id="PRSVCCE"/>
<sequence length="462" mass="48743">MGEDRLLALCGGCAPLAAESKHLGLQFASVGPWKFRVVTLDSQGPLRLLGDTPESATALDGAPIEAPPPEAPPASKDASISSSKKGISAFFVHGLCGRAGQFQHQLHYLAQRGVRCIAPDLPGHGLSTFSKGAPGAPGAPGVPGAPRAWGPLGPPPAVCPLEDTEAIIKATFDSLAGTRSKEEKPQGPQGPPGPQKPQGAPWGAVLVGHSSGCELVLELYRQLVAEGRGGEVKGICLIGGDAREGVKLDLGFCWLLLQLPRLLLQLLRWLLSLPSQRLLYGRETRKENPQLIQHEKLINAENPLNSILPILNWFKRGERRKEFLKAAAAYRDSSSRPPVLLLYGEEDSVCAAYPAAAAVSRALGAAPISSTPLPGPSYLRLPYTACAVETPGGASSSSTACSSSSSSSSLHASPELWGKQGALTVAVVGRAGHSVMLEQPLEVNRILWDFVRQQLNEDPNAK</sequence>
<dbReference type="Proteomes" id="UP000030747">
    <property type="component" value="Unassembled WGS sequence"/>
</dbReference>
<feature type="region of interest" description="Disordered" evidence="1">
    <location>
        <begin position="51"/>
        <end position="80"/>
    </location>
</feature>
<dbReference type="OrthoDB" id="428974at2759"/>
<dbReference type="EMBL" id="HG674657">
    <property type="protein sequence ID" value="CDJ39752.1"/>
    <property type="molecule type" value="Genomic_DNA"/>
</dbReference>
<evidence type="ECO:0000313" key="4">
    <source>
        <dbReference type="Proteomes" id="UP000030747"/>
    </source>
</evidence>